<dbReference type="EMBL" id="HBEZ01000830">
    <property type="protein sequence ID" value="CAD8622768.1"/>
    <property type="molecule type" value="Transcribed_RNA"/>
</dbReference>
<organism evidence="1">
    <name type="scientific">Cryptomonas curvata</name>
    <dbReference type="NCBI Taxonomy" id="233186"/>
    <lineage>
        <taxon>Eukaryota</taxon>
        <taxon>Cryptophyceae</taxon>
        <taxon>Cryptomonadales</taxon>
        <taxon>Cryptomonadaceae</taxon>
        <taxon>Cryptomonas</taxon>
    </lineage>
</organism>
<reference evidence="1" key="1">
    <citation type="submission" date="2021-01" db="EMBL/GenBank/DDBJ databases">
        <authorList>
            <person name="Corre E."/>
            <person name="Pelletier E."/>
            <person name="Niang G."/>
            <person name="Scheremetjew M."/>
            <person name="Finn R."/>
            <person name="Kale V."/>
            <person name="Holt S."/>
            <person name="Cochrane G."/>
            <person name="Meng A."/>
            <person name="Brown T."/>
            <person name="Cohen L."/>
        </authorList>
    </citation>
    <scope>NUCLEOTIDE SEQUENCE</scope>
    <source>
        <strain evidence="1">CCAP979/52</strain>
    </source>
</reference>
<sequence>MAGNNDLGSKADRSFLDNRCFPLDMGYGLTRLLAKPGRTIHSHHMHMHRSLGGGLAVGLEKRLQSQQESYCSQWALRSGNFDGLCMLAADMSPPQRILAQRNSKIAKGYNFDFVEELVHDQLYL</sequence>
<name>A0A7S0QCI9_9CRYP</name>
<evidence type="ECO:0000313" key="1">
    <source>
        <dbReference type="EMBL" id="CAD8622768.1"/>
    </source>
</evidence>
<accession>A0A7S0QCI9</accession>
<protein>
    <submittedName>
        <fullName evidence="1">Uncharacterized protein</fullName>
    </submittedName>
</protein>
<dbReference type="AlphaFoldDB" id="A0A7S0QCI9"/>
<gene>
    <name evidence="1" type="ORF">CCUR1050_LOCUS442</name>
</gene>
<proteinExistence type="predicted"/>